<evidence type="ECO:0000256" key="4">
    <source>
        <dbReference type="ARBA" id="ARBA00023004"/>
    </source>
</evidence>
<proteinExistence type="predicted"/>
<feature type="non-terminal residue" evidence="5">
    <location>
        <position position="1"/>
    </location>
</feature>
<organism evidence="5 6">
    <name type="scientific">Trifolium medium</name>
    <dbReference type="NCBI Taxonomy" id="97028"/>
    <lineage>
        <taxon>Eukaryota</taxon>
        <taxon>Viridiplantae</taxon>
        <taxon>Streptophyta</taxon>
        <taxon>Embryophyta</taxon>
        <taxon>Tracheophyta</taxon>
        <taxon>Spermatophyta</taxon>
        <taxon>Magnoliopsida</taxon>
        <taxon>eudicotyledons</taxon>
        <taxon>Gunneridae</taxon>
        <taxon>Pentapetalae</taxon>
        <taxon>rosids</taxon>
        <taxon>fabids</taxon>
        <taxon>Fabales</taxon>
        <taxon>Fabaceae</taxon>
        <taxon>Papilionoideae</taxon>
        <taxon>50 kb inversion clade</taxon>
        <taxon>NPAAA clade</taxon>
        <taxon>Hologalegina</taxon>
        <taxon>IRL clade</taxon>
        <taxon>Trifolieae</taxon>
        <taxon>Trifolium</taxon>
    </lineage>
</organism>
<dbReference type="SUPFAM" id="SSF48113">
    <property type="entry name" value="Heme-dependent peroxidases"/>
    <property type="match status" value="1"/>
</dbReference>
<dbReference type="EMBL" id="LXQA010075441">
    <property type="protein sequence ID" value="MCI10226.1"/>
    <property type="molecule type" value="Genomic_DNA"/>
</dbReference>
<evidence type="ECO:0000256" key="3">
    <source>
        <dbReference type="ARBA" id="ARBA00023002"/>
    </source>
</evidence>
<name>A0A392PFY4_9FABA</name>
<keyword evidence="4" id="KW-0408">Iron</keyword>
<keyword evidence="2 5" id="KW-0223">Dioxygenase</keyword>
<dbReference type="GO" id="GO:0020037">
    <property type="term" value="F:heme binding"/>
    <property type="evidence" value="ECO:0007669"/>
    <property type="project" value="InterPro"/>
</dbReference>
<dbReference type="PANTHER" id="PTHR11903:SF25">
    <property type="entry name" value="ALPHA-DIOXYGENASE 2"/>
    <property type="match status" value="1"/>
</dbReference>
<comment type="caution">
    <text evidence="5">The sequence shown here is derived from an EMBL/GenBank/DDBJ whole genome shotgun (WGS) entry which is preliminary data.</text>
</comment>
<dbReference type="GO" id="GO:0006631">
    <property type="term" value="P:fatty acid metabolic process"/>
    <property type="evidence" value="ECO:0007669"/>
    <property type="project" value="UniProtKB-ARBA"/>
</dbReference>
<dbReference type="AlphaFoldDB" id="A0A392PFY4"/>
<sequence>FKFFKTKKFQTGSSEMKFGFQNTRTPWLDGSVIYGNNEKGMGRVRTFKEGKLRISEDGLLEHDEKGMQDW</sequence>
<dbReference type="InterPro" id="IPR037120">
    <property type="entry name" value="Haem_peroxidase_sf_animal"/>
</dbReference>
<evidence type="ECO:0000313" key="6">
    <source>
        <dbReference type="Proteomes" id="UP000265520"/>
    </source>
</evidence>
<dbReference type="PANTHER" id="PTHR11903">
    <property type="entry name" value="PROSTAGLANDIN G/H SYNTHASE"/>
    <property type="match status" value="1"/>
</dbReference>
<keyword evidence="3" id="KW-0560">Oxidoreductase</keyword>
<protein>
    <submittedName>
        <fullName evidence="5">Alpha-dioxygenase 2-like</fullName>
    </submittedName>
</protein>
<accession>A0A392PFY4</accession>
<dbReference type="GO" id="GO:0004601">
    <property type="term" value="F:peroxidase activity"/>
    <property type="evidence" value="ECO:0007669"/>
    <property type="project" value="InterPro"/>
</dbReference>
<evidence type="ECO:0000313" key="5">
    <source>
        <dbReference type="EMBL" id="MCI10226.1"/>
    </source>
</evidence>
<dbReference type="InterPro" id="IPR010255">
    <property type="entry name" value="Haem_peroxidase_sf"/>
</dbReference>
<keyword evidence="1" id="KW-0479">Metal-binding</keyword>
<dbReference type="InterPro" id="IPR050783">
    <property type="entry name" value="Oxylipin_biosynth_metab"/>
</dbReference>
<reference evidence="5 6" key="1">
    <citation type="journal article" date="2018" name="Front. Plant Sci.">
        <title>Red Clover (Trifolium pratense) and Zigzag Clover (T. medium) - A Picture of Genomic Similarities and Differences.</title>
        <authorList>
            <person name="Dluhosova J."/>
            <person name="Istvanek J."/>
            <person name="Nedelnik J."/>
            <person name="Repkova J."/>
        </authorList>
    </citation>
    <scope>NUCLEOTIDE SEQUENCE [LARGE SCALE GENOMIC DNA]</scope>
    <source>
        <strain evidence="6">cv. 10/8</strain>
        <tissue evidence="5">Leaf</tissue>
    </source>
</reference>
<dbReference type="Proteomes" id="UP000265520">
    <property type="component" value="Unassembled WGS sequence"/>
</dbReference>
<dbReference type="PROSITE" id="PS50292">
    <property type="entry name" value="PEROXIDASE_3"/>
    <property type="match status" value="1"/>
</dbReference>
<dbReference type="Gene3D" id="1.10.640.10">
    <property type="entry name" value="Haem peroxidase domain superfamily, animal type"/>
    <property type="match status" value="1"/>
</dbReference>
<dbReference type="GO" id="GO:0016702">
    <property type="term" value="F:oxidoreductase activity, acting on single donors with incorporation of molecular oxygen, incorporation of two atoms of oxygen"/>
    <property type="evidence" value="ECO:0007669"/>
    <property type="project" value="TreeGrafter"/>
</dbReference>
<dbReference type="Pfam" id="PF03098">
    <property type="entry name" value="An_peroxidase"/>
    <property type="match status" value="1"/>
</dbReference>
<evidence type="ECO:0000256" key="1">
    <source>
        <dbReference type="ARBA" id="ARBA00022723"/>
    </source>
</evidence>
<dbReference type="GO" id="GO:0046872">
    <property type="term" value="F:metal ion binding"/>
    <property type="evidence" value="ECO:0007669"/>
    <property type="project" value="UniProtKB-KW"/>
</dbReference>
<keyword evidence="6" id="KW-1185">Reference proteome</keyword>
<dbReference type="InterPro" id="IPR019791">
    <property type="entry name" value="Haem_peroxidase_animal"/>
</dbReference>
<dbReference type="GO" id="GO:0006979">
    <property type="term" value="P:response to oxidative stress"/>
    <property type="evidence" value="ECO:0007669"/>
    <property type="project" value="InterPro"/>
</dbReference>
<evidence type="ECO:0000256" key="2">
    <source>
        <dbReference type="ARBA" id="ARBA00022964"/>
    </source>
</evidence>